<dbReference type="GO" id="GO:0016887">
    <property type="term" value="F:ATP hydrolysis activity"/>
    <property type="evidence" value="ECO:0007669"/>
    <property type="project" value="InterPro"/>
</dbReference>
<dbReference type="EMBL" id="BMXI01000001">
    <property type="protein sequence ID" value="GHC41210.1"/>
    <property type="molecule type" value="Genomic_DNA"/>
</dbReference>
<keyword evidence="3" id="KW-1185">Reference proteome</keyword>
<proteinExistence type="predicted"/>
<evidence type="ECO:0000313" key="2">
    <source>
        <dbReference type="EMBL" id="GHC41210.1"/>
    </source>
</evidence>
<dbReference type="Gene3D" id="3.40.50.300">
    <property type="entry name" value="P-loop containing nucleotide triphosphate hydrolases"/>
    <property type="match status" value="1"/>
</dbReference>
<dbReference type="PANTHER" id="PTHR40396">
    <property type="entry name" value="ATPASE-LIKE PROTEIN"/>
    <property type="match status" value="1"/>
</dbReference>
<dbReference type="InterPro" id="IPR014555">
    <property type="entry name" value="RecF-like"/>
</dbReference>
<dbReference type="RefSeq" id="WP_189566552.1">
    <property type="nucleotide sequence ID" value="NZ_BMXI01000001.1"/>
</dbReference>
<dbReference type="Pfam" id="PF13304">
    <property type="entry name" value="AAA_21"/>
    <property type="match status" value="1"/>
</dbReference>
<accession>A0A918TCE6</accession>
<evidence type="ECO:0000313" key="3">
    <source>
        <dbReference type="Proteomes" id="UP000644507"/>
    </source>
</evidence>
<dbReference type="InterPro" id="IPR003959">
    <property type="entry name" value="ATPase_AAA_core"/>
</dbReference>
<evidence type="ECO:0000259" key="1">
    <source>
        <dbReference type="Pfam" id="PF13304"/>
    </source>
</evidence>
<reference evidence="2" key="1">
    <citation type="journal article" date="2014" name="Int. J. Syst. Evol. Microbiol.">
        <title>Complete genome sequence of Corynebacterium casei LMG S-19264T (=DSM 44701T), isolated from a smear-ripened cheese.</title>
        <authorList>
            <consortium name="US DOE Joint Genome Institute (JGI-PGF)"/>
            <person name="Walter F."/>
            <person name="Albersmeier A."/>
            <person name="Kalinowski J."/>
            <person name="Ruckert C."/>
        </authorList>
    </citation>
    <scope>NUCLEOTIDE SEQUENCE</scope>
    <source>
        <strain evidence="2">KCTC 12988</strain>
    </source>
</reference>
<dbReference type="Proteomes" id="UP000644507">
    <property type="component" value="Unassembled WGS sequence"/>
</dbReference>
<protein>
    <submittedName>
        <fullName evidence="2">ATPase</fullName>
    </submittedName>
</protein>
<organism evidence="2 3">
    <name type="scientific">Roseibacillus persicicus</name>
    <dbReference type="NCBI Taxonomy" id="454148"/>
    <lineage>
        <taxon>Bacteria</taxon>
        <taxon>Pseudomonadati</taxon>
        <taxon>Verrucomicrobiota</taxon>
        <taxon>Verrucomicrobiia</taxon>
        <taxon>Verrucomicrobiales</taxon>
        <taxon>Verrucomicrobiaceae</taxon>
        <taxon>Roseibacillus</taxon>
    </lineage>
</organism>
<dbReference type="PIRSF" id="PIRSF029347">
    <property type="entry name" value="RecF"/>
    <property type="match status" value="1"/>
</dbReference>
<dbReference type="PANTHER" id="PTHR40396:SF1">
    <property type="entry name" value="ATPASE AAA-TYPE CORE DOMAIN-CONTAINING PROTEIN"/>
    <property type="match status" value="1"/>
</dbReference>
<comment type="caution">
    <text evidence="2">The sequence shown here is derived from an EMBL/GenBank/DDBJ whole genome shotgun (WGS) entry which is preliminary data.</text>
</comment>
<feature type="domain" description="ATPase AAA-type core" evidence="1">
    <location>
        <begin position="27"/>
        <end position="345"/>
    </location>
</feature>
<dbReference type="InterPro" id="IPR027417">
    <property type="entry name" value="P-loop_NTPase"/>
</dbReference>
<dbReference type="GO" id="GO:0005524">
    <property type="term" value="F:ATP binding"/>
    <property type="evidence" value="ECO:0007669"/>
    <property type="project" value="InterPro"/>
</dbReference>
<sequence>MRIETIRIQNFKSLQSVDLTDLPSFCAFVGRNGSGKTTLFRTFAFLKSCLETNVRTALNREGGRNGFSEVVTRGHLEEAIEIEIQFRMEIAGKNRLVTYALKIENKDSKPVVAHEELRYKRGRYGSPYRFLNFQYGEGYAITNEEDFTKPDEELEREFQKLTSPDTLAIKGLGQFDKFKAAQAFRTLIEQWHISDFHIGDARGVKDDDDARHLSASGDNLPSVARFLMEHHPERFEEVKRKMRERVPGVDDIEVKLTEDGRLLMRYKDGAFKDPFIDKNVSDGTVKMFAYLILLHDPLPHPILCVEEPENQLYPELMEILAEEFMEYASRGGQVFVSTHSPQFLNAVPLDSLYLIEKEKGISAIHRVKNDKILAEQVAEGWKPGTLWEQGEFNGVANRLNAGI</sequence>
<name>A0A918TCE6_9BACT</name>
<gene>
    <name evidence="2" type="ORF">GCM10007100_02350</name>
</gene>
<dbReference type="SUPFAM" id="SSF52540">
    <property type="entry name" value="P-loop containing nucleoside triphosphate hydrolases"/>
    <property type="match status" value="1"/>
</dbReference>
<reference evidence="2" key="2">
    <citation type="submission" date="2020-09" db="EMBL/GenBank/DDBJ databases">
        <authorList>
            <person name="Sun Q."/>
            <person name="Kim S."/>
        </authorList>
    </citation>
    <scope>NUCLEOTIDE SEQUENCE</scope>
    <source>
        <strain evidence="2">KCTC 12988</strain>
    </source>
</reference>
<dbReference type="AlphaFoldDB" id="A0A918TCE6"/>